<sequence>MPSRPERWVVWNSSPHHYCHDKSLFFNLNLNLTTPMDSSPSPPDDLSHLTKEDFIVLGQGDVVIPIVSHPKVKSRFSSLRLRDVYYYKTDKPRNIINLTLLREDYPKLMLGKMKLDEFHGTGIVHVDDPGTVILQVDEFDELRFERERERERERDSAGSIWSTHPVDR</sequence>
<reference evidence="3" key="1">
    <citation type="submission" date="2015-07" db="EMBL/GenBank/DDBJ databases">
        <authorList>
            <person name="Teixeira M.M."/>
            <person name="Souza R.C."/>
            <person name="Almeida L.G."/>
            <person name="Vicente V.A."/>
            <person name="de Hoog S."/>
            <person name="Bocca A.L."/>
            <person name="de Almeida S.R."/>
            <person name="Vasconcelos A.T."/>
            <person name="Felipe M.S."/>
        </authorList>
    </citation>
    <scope>NUCLEOTIDE SEQUENCE [LARGE SCALE GENOMIC DNA]</scope>
    <source>
        <strain evidence="3">KSF</strain>
    </source>
</reference>
<accession>A0A1C1CXX3</accession>
<comment type="caution">
    <text evidence="2">The sequence shown here is derived from an EMBL/GenBank/DDBJ whole genome shotgun (WGS) entry which is preliminary data.</text>
</comment>
<evidence type="ECO:0000313" key="2">
    <source>
        <dbReference type="EMBL" id="OCT53345.1"/>
    </source>
</evidence>
<dbReference type="EMBL" id="LGRB01000008">
    <property type="protein sequence ID" value="OCT53345.1"/>
    <property type="molecule type" value="Genomic_DNA"/>
</dbReference>
<name>A0A1C1CXX3_9EURO</name>
<dbReference type="VEuPathDB" id="FungiDB:G647_00313"/>
<gene>
    <name evidence="2" type="ORF">CLCR_10912</name>
</gene>
<keyword evidence="3" id="KW-1185">Reference proteome</keyword>
<organism evidence="2 3">
    <name type="scientific">Cladophialophora carrionii</name>
    <dbReference type="NCBI Taxonomy" id="86049"/>
    <lineage>
        <taxon>Eukaryota</taxon>
        <taxon>Fungi</taxon>
        <taxon>Dikarya</taxon>
        <taxon>Ascomycota</taxon>
        <taxon>Pezizomycotina</taxon>
        <taxon>Eurotiomycetes</taxon>
        <taxon>Chaetothyriomycetidae</taxon>
        <taxon>Chaetothyriales</taxon>
        <taxon>Herpotrichiellaceae</taxon>
        <taxon>Cladophialophora</taxon>
    </lineage>
</organism>
<feature type="compositionally biased region" description="Basic and acidic residues" evidence="1">
    <location>
        <begin position="147"/>
        <end position="156"/>
    </location>
</feature>
<dbReference type="VEuPathDB" id="FungiDB:CLCR_10912"/>
<feature type="region of interest" description="Disordered" evidence="1">
    <location>
        <begin position="147"/>
        <end position="168"/>
    </location>
</feature>
<protein>
    <submittedName>
        <fullName evidence="2">Uncharacterized protein</fullName>
    </submittedName>
</protein>
<evidence type="ECO:0000256" key="1">
    <source>
        <dbReference type="SAM" id="MobiDB-lite"/>
    </source>
</evidence>
<dbReference type="Proteomes" id="UP000094526">
    <property type="component" value="Unassembled WGS sequence"/>
</dbReference>
<dbReference type="OrthoDB" id="4137943at2759"/>
<proteinExistence type="predicted"/>
<dbReference type="AlphaFoldDB" id="A0A1C1CXX3"/>
<evidence type="ECO:0000313" key="3">
    <source>
        <dbReference type="Proteomes" id="UP000094526"/>
    </source>
</evidence>